<dbReference type="GO" id="GO:0003700">
    <property type="term" value="F:DNA-binding transcription factor activity"/>
    <property type="evidence" value="ECO:0007669"/>
    <property type="project" value="InterPro"/>
</dbReference>
<evidence type="ECO:0000259" key="5">
    <source>
        <dbReference type="PROSITE" id="PS01124"/>
    </source>
</evidence>
<feature type="region of interest" description="Disordered" evidence="4">
    <location>
        <begin position="271"/>
        <end position="291"/>
    </location>
</feature>
<keyword evidence="7" id="KW-1185">Reference proteome</keyword>
<feature type="domain" description="HTH araC/xylS-type" evidence="5">
    <location>
        <begin position="180"/>
        <end position="278"/>
    </location>
</feature>
<evidence type="ECO:0000313" key="7">
    <source>
        <dbReference type="Proteomes" id="UP000317982"/>
    </source>
</evidence>
<reference evidence="6 7" key="1">
    <citation type="submission" date="2019-07" db="EMBL/GenBank/DDBJ databases">
        <title>Cryptosporangium phraense sp. nov., isolated from plant litter.</title>
        <authorList>
            <person name="Suriyachadkun C."/>
        </authorList>
    </citation>
    <scope>NUCLEOTIDE SEQUENCE [LARGE SCALE GENOMIC DNA]</scope>
    <source>
        <strain evidence="6 7">A-T 5661</strain>
    </source>
</reference>
<dbReference type="EMBL" id="VIRS01000008">
    <property type="protein sequence ID" value="TQS44395.1"/>
    <property type="molecule type" value="Genomic_DNA"/>
</dbReference>
<sequence>MPSLDALRRLITAHAPGAGLDGITLSAVAGPTAPMLSTSRPRLAVVAQGAKRAILHDRTYDYAAGQFLVVTIDAPITGYVTEAPFLGFGMELRPSVIASILLDADLPRSVGTPPGMAVSDADDDLLDAVVRLVRLAERPGDLRILGPMLEREVLWRLLTGAQGATVAQIGLADSNLTHVSRAIRWIRDHYAEALRVNDLARLSGMSVSSFHRHFRAITAMTPIQFQKRIRLQQARALLAASAGDVTSVGFVVGYDSPSQFSREYRRLFGAPPGQDAAHLRTTAPDAPLPIP</sequence>
<dbReference type="InterPro" id="IPR018060">
    <property type="entry name" value="HTH_AraC"/>
</dbReference>
<name>A0A545AUY0_9ACTN</name>
<dbReference type="Pfam" id="PF12833">
    <property type="entry name" value="HTH_18"/>
    <property type="match status" value="1"/>
</dbReference>
<dbReference type="GO" id="GO:0043565">
    <property type="term" value="F:sequence-specific DNA binding"/>
    <property type="evidence" value="ECO:0007669"/>
    <property type="project" value="InterPro"/>
</dbReference>
<evidence type="ECO:0000256" key="3">
    <source>
        <dbReference type="ARBA" id="ARBA00023163"/>
    </source>
</evidence>
<accession>A0A545AUY0</accession>
<dbReference type="PROSITE" id="PS00041">
    <property type="entry name" value="HTH_ARAC_FAMILY_1"/>
    <property type="match status" value="1"/>
</dbReference>
<dbReference type="PANTHER" id="PTHR43436:SF1">
    <property type="entry name" value="TRANSCRIPTIONAL REGULATORY PROTEIN"/>
    <property type="match status" value="1"/>
</dbReference>
<dbReference type="Pfam" id="PF06719">
    <property type="entry name" value="AraC_N"/>
    <property type="match status" value="1"/>
</dbReference>
<dbReference type="PANTHER" id="PTHR43436">
    <property type="entry name" value="ARAC-FAMILY TRANSCRIPTIONAL REGULATOR"/>
    <property type="match status" value="1"/>
</dbReference>
<dbReference type="InterPro" id="IPR009057">
    <property type="entry name" value="Homeodomain-like_sf"/>
</dbReference>
<comment type="caution">
    <text evidence="6">The sequence shown here is derived from an EMBL/GenBank/DDBJ whole genome shotgun (WGS) entry which is preliminary data.</text>
</comment>
<organism evidence="6 7">
    <name type="scientific">Cryptosporangium phraense</name>
    <dbReference type="NCBI Taxonomy" id="2593070"/>
    <lineage>
        <taxon>Bacteria</taxon>
        <taxon>Bacillati</taxon>
        <taxon>Actinomycetota</taxon>
        <taxon>Actinomycetes</taxon>
        <taxon>Cryptosporangiales</taxon>
        <taxon>Cryptosporangiaceae</taxon>
        <taxon>Cryptosporangium</taxon>
    </lineage>
</organism>
<dbReference type="Proteomes" id="UP000317982">
    <property type="component" value="Unassembled WGS sequence"/>
</dbReference>
<dbReference type="SMART" id="SM00342">
    <property type="entry name" value="HTH_ARAC"/>
    <property type="match status" value="1"/>
</dbReference>
<dbReference type="RefSeq" id="WP_142704879.1">
    <property type="nucleotide sequence ID" value="NZ_VIRS01000008.1"/>
</dbReference>
<evidence type="ECO:0000313" key="6">
    <source>
        <dbReference type="EMBL" id="TQS44395.1"/>
    </source>
</evidence>
<keyword evidence="2" id="KW-0238">DNA-binding</keyword>
<dbReference type="SUPFAM" id="SSF46689">
    <property type="entry name" value="Homeodomain-like"/>
    <property type="match status" value="2"/>
</dbReference>
<keyword evidence="1" id="KW-0805">Transcription regulation</keyword>
<dbReference type="InterPro" id="IPR009594">
    <property type="entry name" value="Tscrpt_reg_HTH_AraC_N"/>
</dbReference>
<dbReference type="PROSITE" id="PS01124">
    <property type="entry name" value="HTH_ARAC_FAMILY_2"/>
    <property type="match status" value="1"/>
</dbReference>
<dbReference type="Gene3D" id="1.10.10.60">
    <property type="entry name" value="Homeodomain-like"/>
    <property type="match status" value="1"/>
</dbReference>
<gene>
    <name evidence="6" type="ORF">FL583_13050</name>
</gene>
<keyword evidence="3" id="KW-0804">Transcription</keyword>
<protein>
    <submittedName>
        <fullName evidence="6">AraC family transcriptional regulator</fullName>
    </submittedName>
</protein>
<dbReference type="InParanoid" id="A0A545AUY0"/>
<evidence type="ECO:0000256" key="1">
    <source>
        <dbReference type="ARBA" id="ARBA00023015"/>
    </source>
</evidence>
<proteinExistence type="predicted"/>
<dbReference type="AlphaFoldDB" id="A0A545AUY0"/>
<evidence type="ECO:0000256" key="2">
    <source>
        <dbReference type="ARBA" id="ARBA00023125"/>
    </source>
</evidence>
<dbReference type="OrthoDB" id="34150at2"/>
<dbReference type="InterPro" id="IPR018062">
    <property type="entry name" value="HTH_AraC-typ_CS"/>
</dbReference>
<evidence type="ECO:0000256" key="4">
    <source>
        <dbReference type="SAM" id="MobiDB-lite"/>
    </source>
</evidence>